<reference evidence="2" key="1">
    <citation type="journal article" date="2019" name="Int. J. Syst. Evol. Microbiol.">
        <title>The Global Catalogue of Microorganisms (GCM) 10K type strain sequencing project: providing services to taxonomists for standard genome sequencing and annotation.</title>
        <authorList>
            <consortium name="The Broad Institute Genomics Platform"/>
            <consortium name="The Broad Institute Genome Sequencing Center for Infectious Disease"/>
            <person name="Wu L."/>
            <person name="Ma J."/>
        </authorList>
    </citation>
    <scope>NUCLEOTIDE SEQUENCE [LARGE SCALE GENOMIC DNA]</scope>
    <source>
        <strain evidence="2">JCM 30846</strain>
    </source>
</reference>
<dbReference type="InterPro" id="IPR021737">
    <property type="entry name" value="Phage_phiKZ_Orf197"/>
</dbReference>
<sequence>MFANVFVLLYAAHLVCDYALQSDHQAEHKAEHGVTGWCANLAHAATHVLVSAVLLSVGTVVLDLPLSGPVTAAALGWVGASHAFLDRPWPVLWWMAHVGRAPQYAAGGGAAFVDQAGHVTALVLAALAVAA</sequence>
<organism evidence="1 2">
    <name type="scientific">Streptomyces tremellae</name>
    <dbReference type="NCBI Taxonomy" id="1124239"/>
    <lineage>
        <taxon>Bacteria</taxon>
        <taxon>Bacillati</taxon>
        <taxon>Actinomycetota</taxon>
        <taxon>Actinomycetes</taxon>
        <taxon>Kitasatosporales</taxon>
        <taxon>Streptomycetaceae</taxon>
        <taxon>Streptomyces</taxon>
    </lineage>
</organism>
<dbReference type="EMBL" id="BAABEP010000002">
    <property type="protein sequence ID" value="GAA3709712.1"/>
    <property type="molecule type" value="Genomic_DNA"/>
</dbReference>
<keyword evidence="2" id="KW-1185">Reference proteome</keyword>
<proteinExistence type="predicted"/>
<dbReference type="Proteomes" id="UP001499884">
    <property type="component" value="Unassembled WGS sequence"/>
</dbReference>
<gene>
    <name evidence="1" type="ORF">GCM10023082_04550</name>
</gene>
<protein>
    <recommendedName>
        <fullName evidence="3">DUF3307 domain-containing protein</fullName>
    </recommendedName>
</protein>
<name>A0ABP7DVN6_9ACTN</name>
<dbReference type="RefSeq" id="WP_345640339.1">
    <property type="nucleotide sequence ID" value="NZ_BAABEP010000002.1"/>
</dbReference>
<dbReference type="Pfam" id="PF11750">
    <property type="entry name" value="DUF3307"/>
    <property type="match status" value="1"/>
</dbReference>
<evidence type="ECO:0000313" key="2">
    <source>
        <dbReference type="Proteomes" id="UP001499884"/>
    </source>
</evidence>
<accession>A0ABP7DVN6</accession>
<evidence type="ECO:0008006" key="3">
    <source>
        <dbReference type="Google" id="ProtNLM"/>
    </source>
</evidence>
<evidence type="ECO:0000313" key="1">
    <source>
        <dbReference type="EMBL" id="GAA3709712.1"/>
    </source>
</evidence>
<comment type="caution">
    <text evidence="1">The sequence shown here is derived from an EMBL/GenBank/DDBJ whole genome shotgun (WGS) entry which is preliminary data.</text>
</comment>